<accession>A0ABX2TL75</accession>
<evidence type="ECO:0000313" key="5">
    <source>
        <dbReference type="Proteomes" id="UP000584642"/>
    </source>
</evidence>
<organism evidence="4 5">
    <name type="scientific">Azospirillum oleiclasticum</name>
    <dbReference type="NCBI Taxonomy" id="2735135"/>
    <lineage>
        <taxon>Bacteria</taxon>
        <taxon>Pseudomonadati</taxon>
        <taxon>Pseudomonadota</taxon>
        <taxon>Alphaproteobacteria</taxon>
        <taxon>Rhodospirillales</taxon>
        <taxon>Azospirillaceae</taxon>
        <taxon>Azospirillum</taxon>
    </lineage>
</organism>
<feature type="domain" description="Response regulatory" evidence="3">
    <location>
        <begin position="6"/>
        <end position="122"/>
    </location>
</feature>
<dbReference type="Pfam" id="PF00072">
    <property type="entry name" value="Response_reg"/>
    <property type="match status" value="1"/>
</dbReference>
<dbReference type="SMART" id="SM00448">
    <property type="entry name" value="REC"/>
    <property type="match status" value="1"/>
</dbReference>
<feature type="modified residue" description="4-aspartylphosphate" evidence="2">
    <location>
        <position position="55"/>
    </location>
</feature>
<dbReference type="PROSITE" id="PS50110">
    <property type="entry name" value="RESPONSE_REGULATORY"/>
    <property type="match status" value="1"/>
</dbReference>
<dbReference type="EMBL" id="JABFDB010000045">
    <property type="protein sequence ID" value="NYZ24777.1"/>
    <property type="molecule type" value="Genomic_DNA"/>
</dbReference>
<name>A0ABX2TL75_9PROT</name>
<dbReference type="Gene3D" id="3.40.50.2300">
    <property type="match status" value="1"/>
</dbReference>
<protein>
    <submittedName>
        <fullName evidence="4">Response regulator</fullName>
    </submittedName>
</protein>
<dbReference type="Proteomes" id="UP000584642">
    <property type="component" value="Unassembled WGS sequence"/>
</dbReference>
<evidence type="ECO:0000313" key="4">
    <source>
        <dbReference type="EMBL" id="NYZ24777.1"/>
    </source>
</evidence>
<dbReference type="PANTHER" id="PTHR44591:SF3">
    <property type="entry name" value="RESPONSE REGULATORY DOMAIN-CONTAINING PROTEIN"/>
    <property type="match status" value="1"/>
</dbReference>
<dbReference type="SUPFAM" id="SSF52172">
    <property type="entry name" value="CheY-like"/>
    <property type="match status" value="1"/>
</dbReference>
<dbReference type="RefSeq" id="WP_180286549.1">
    <property type="nucleotide sequence ID" value="NZ_JABFDB010000045.1"/>
</dbReference>
<keyword evidence="1 2" id="KW-0597">Phosphoprotein</keyword>
<dbReference type="InterPro" id="IPR001789">
    <property type="entry name" value="Sig_transdc_resp-reg_receiver"/>
</dbReference>
<evidence type="ECO:0000256" key="2">
    <source>
        <dbReference type="PROSITE-ProRule" id="PRU00169"/>
    </source>
</evidence>
<dbReference type="InterPro" id="IPR050595">
    <property type="entry name" value="Bact_response_regulator"/>
</dbReference>
<evidence type="ECO:0000256" key="1">
    <source>
        <dbReference type="ARBA" id="ARBA00022553"/>
    </source>
</evidence>
<evidence type="ECO:0000259" key="3">
    <source>
        <dbReference type="PROSITE" id="PS50110"/>
    </source>
</evidence>
<proteinExistence type="predicted"/>
<sequence>MDMRADILVVDDDALIREALALVLEMAGHAVAQAADGLAALESMTARPFDLVITDLRMPRLDGYGLISRLRPRKPRIPIVVLTGEPPGREMRALAGGNGDRIAVLSKPVSEADLLRAVDLALGRCRPAGTAGRLGEGEPRR</sequence>
<keyword evidence="5" id="KW-1185">Reference proteome</keyword>
<reference evidence="4 5" key="1">
    <citation type="submission" date="2020-05" db="EMBL/GenBank/DDBJ databases">
        <title>Azospirillum oleiclasticum sp. nov, a nitrogen-fixing and heavy crude oil-emulsifying bacterium isolated from the crude oil of Yumen Oilfield.</title>
        <authorList>
            <person name="Wu D."/>
            <person name="Cai M."/>
            <person name="Zhang X."/>
        </authorList>
    </citation>
    <scope>NUCLEOTIDE SEQUENCE [LARGE SCALE GENOMIC DNA]</scope>
    <source>
        <strain evidence="4 5">ROY-1-1-2</strain>
    </source>
</reference>
<dbReference type="CDD" id="cd17546">
    <property type="entry name" value="REC_hyHK_CKI1_RcsC-like"/>
    <property type="match status" value="1"/>
</dbReference>
<dbReference type="InterPro" id="IPR011006">
    <property type="entry name" value="CheY-like_superfamily"/>
</dbReference>
<dbReference type="PANTHER" id="PTHR44591">
    <property type="entry name" value="STRESS RESPONSE REGULATOR PROTEIN 1"/>
    <property type="match status" value="1"/>
</dbReference>
<comment type="caution">
    <text evidence="4">The sequence shown here is derived from an EMBL/GenBank/DDBJ whole genome shotgun (WGS) entry which is preliminary data.</text>
</comment>
<gene>
    <name evidence="4" type="ORF">HND93_34170</name>
</gene>